<reference evidence="5" key="1">
    <citation type="submission" date="2020-10" db="EMBL/GenBank/DDBJ databases">
        <authorList>
            <person name="Gilroy R."/>
        </authorList>
    </citation>
    <scope>NUCLEOTIDE SEQUENCE</scope>
    <source>
        <strain evidence="5">CHK123-3438</strain>
    </source>
</reference>
<evidence type="ECO:0000313" key="6">
    <source>
        <dbReference type="Proteomes" id="UP000886860"/>
    </source>
</evidence>
<dbReference type="NCBIfam" id="TIGR02092">
    <property type="entry name" value="glgD"/>
    <property type="match status" value="1"/>
</dbReference>
<dbReference type="CDD" id="cd04651">
    <property type="entry name" value="LbH_G1P_AT_C"/>
    <property type="match status" value="1"/>
</dbReference>
<dbReference type="EMBL" id="DVKS01000039">
    <property type="protein sequence ID" value="HIT40918.1"/>
    <property type="molecule type" value="Genomic_DNA"/>
</dbReference>
<dbReference type="Pfam" id="PF00483">
    <property type="entry name" value="NTP_transferase"/>
    <property type="match status" value="1"/>
</dbReference>
<feature type="domain" description="Glucose-1-phosphate adenylyltransferase/Bifunctional protein GlmU-like C-terminal hexapeptide" evidence="4">
    <location>
        <begin position="296"/>
        <end position="362"/>
    </location>
</feature>
<dbReference type="Proteomes" id="UP000886860">
    <property type="component" value="Unassembled WGS sequence"/>
</dbReference>
<proteinExistence type="inferred from homology"/>
<accession>A0A9D1KDY9</accession>
<organism evidence="5 6">
    <name type="scientific">Candidatus Caccovicinus merdipullorum</name>
    <dbReference type="NCBI Taxonomy" id="2840724"/>
    <lineage>
        <taxon>Bacteria</taxon>
        <taxon>Bacillati</taxon>
        <taxon>Bacillota</taxon>
        <taxon>Clostridia</taxon>
        <taxon>Eubacteriales</taxon>
        <taxon>Candidatus Caccovicinus</taxon>
    </lineage>
</organism>
<dbReference type="InterPro" id="IPR029044">
    <property type="entry name" value="Nucleotide-diphossugar_trans"/>
</dbReference>
<comment type="similarity">
    <text evidence="1">Belongs to the bacterial/plant glucose-1-phosphate adenylyltransferase family.</text>
</comment>
<evidence type="ECO:0000256" key="1">
    <source>
        <dbReference type="ARBA" id="ARBA00010443"/>
    </source>
</evidence>
<dbReference type="InterPro" id="IPR011831">
    <property type="entry name" value="ADP-Glc_PPase"/>
</dbReference>
<protein>
    <submittedName>
        <fullName evidence="5">Glucose-1-phosphate adenylyltransferase subunit GlgD</fullName>
        <ecNumber evidence="5">2.7.7.27</ecNumber>
    </submittedName>
</protein>
<evidence type="ECO:0000313" key="5">
    <source>
        <dbReference type="EMBL" id="HIT40918.1"/>
    </source>
</evidence>
<dbReference type="PANTHER" id="PTHR43523:SF6">
    <property type="entry name" value="GLYCOGEN BIOSYNTHESIS PROTEIN GLGD"/>
    <property type="match status" value="1"/>
</dbReference>
<dbReference type="Pfam" id="PF24894">
    <property type="entry name" value="Hexapep_GlmU"/>
    <property type="match status" value="1"/>
</dbReference>
<dbReference type="InterPro" id="IPR005835">
    <property type="entry name" value="NTP_transferase_dom"/>
</dbReference>
<dbReference type="GO" id="GO:0005978">
    <property type="term" value="P:glycogen biosynthetic process"/>
    <property type="evidence" value="ECO:0007669"/>
    <property type="project" value="UniProtKB-KW"/>
</dbReference>
<dbReference type="Gene3D" id="2.160.10.10">
    <property type="entry name" value="Hexapeptide repeat proteins"/>
    <property type="match status" value="1"/>
</dbReference>
<keyword evidence="5" id="KW-0548">Nucleotidyltransferase</keyword>
<sequence length="380" mass="42151">MVNSNANALGIIFPNSYDNLVPELVTERLMASIPFASRYRMVDFILSSMVNCGIGNVSIIVRKNYHSLMDHLGSGREWDLTRKNGGLNIVPPFAEKGVAVYNGRVEALASIIAFLKSQKEKYVVMSDANIAVNFDFKALIDAHIESGADVTVAYKEEPIPAGMMDSPTVSKDLYYTLGIEDGRVKKIYINSKEPSVQNLSMNIYVIDREFLIDQISTAFVRGYVYFERDILAPQISELNVQAFKFDGYVARISDMKSYFDENMKLLDDENLDGLFAGNSIYTKIRDDNPTRYINGASAKNIMAADGCVIEGEVEDSILFRGVKIAKGAKVKNCVLMQGTVIEAGADIEYVITDKNVTITADKELKGTDSFPVYVAKHQVV</sequence>
<name>A0A9D1KDY9_9FIRM</name>
<dbReference type="InterPro" id="IPR011004">
    <property type="entry name" value="Trimer_LpxA-like_sf"/>
</dbReference>
<keyword evidence="5" id="KW-0808">Transferase</keyword>
<dbReference type="InterPro" id="IPR011832">
    <property type="entry name" value="GlgDAde_trans"/>
</dbReference>
<dbReference type="CDD" id="cd02508">
    <property type="entry name" value="ADP_Glucose_PP"/>
    <property type="match status" value="1"/>
</dbReference>
<dbReference type="AlphaFoldDB" id="A0A9D1KDY9"/>
<dbReference type="SUPFAM" id="SSF53448">
    <property type="entry name" value="Nucleotide-diphospho-sugar transferases"/>
    <property type="match status" value="1"/>
</dbReference>
<evidence type="ECO:0000256" key="2">
    <source>
        <dbReference type="ARBA" id="ARBA00023056"/>
    </source>
</evidence>
<dbReference type="SUPFAM" id="SSF51161">
    <property type="entry name" value="Trimeric LpxA-like enzymes"/>
    <property type="match status" value="1"/>
</dbReference>
<gene>
    <name evidence="5" type="primary">glgD</name>
    <name evidence="5" type="ORF">IAB60_02275</name>
</gene>
<evidence type="ECO:0000259" key="4">
    <source>
        <dbReference type="Pfam" id="PF24894"/>
    </source>
</evidence>
<dbReference type="GO" id="GO:0008878">
    <property type="term" value="F:glucose-1-phosphate adenylyltransferase activity"/>
    <property type="evidence" value="ECO:0007669"/>
    <property type="project" value="UniProtKB-EC"/>
</dbReference>
<dbReference type="EC" id="2.7.7.27" evidence="5"/>
<dbReference type="PANTHER" id="PTHR43523">
    <property type="entry name" value="GLUCOSE-1-PHOSPHATE ADENYLYLTRANSFERASE-RELATED"/>
    <property type="match status" value="1"/>
</dbReference>
<comment type="caution">
    <text evidence="5">The sequence shown here is derived from an EMBL/GenBank/DDBJ whole genome shotgun (WGS) entry which is preliminary data.</text>
</comment>
<feature type="domain" description="Nucleotidyl transferase" evidence="3">
    <location>
        <begin position="33"/>
        <end position="156"/>
    </location>
</feature>
<evidence type="ECO:0000259" key="3">
    <source>
        <dbReference type="Pfam" id="PF00483"/>
    </source>
</evidence>
<dbReference type="Gene3D" id="3.90.550.10">
    <property type="entry name" value="Spore Coat Polysaccharide Biosynthesis Protein SpsA, Chain A"/>
    <property type="match status" value="1"/>
</dbReference>
<dbReference type="InterPro" id="IPR056818">
    <property type="entry name" value="GlmU/GlgC-like_hexapep"/>
</dbReference>
<reference evidence="5" key="2">
    <citation type="journal article" date="2021" name="PeerJ">
        <title>Extensive microbial diversity within the chicken gut microbiome revealed by metagenomics and culture.</title>
        <authorList>
            <person name="Gilroy R."/>
            <person name="Ravi A."/>
            <person name="Getino M."/>
            <person name="Pursley I."/>
            <person name="Horton D.L."/>
            <person name="Alikhan N.F."/>
            <person name="Baker D."/>
            <person name="Gharbi K."/>
            <person name="Hall N."/>
            <person name="Watson M."/>
            <person name="Adriaenssens E.M."/>
            <person name="Foster-Nyarko E."/>
            <person name="Jarju S."/>
            <person name="Secka A."/>
            <person name="Antonio M."/>
            <person name="Oren A."/>
            <person name="Chaudhuri R.R."/>
            <person name="La Ragione R."/>
            <person name="Hildebrand F."/>
            <person name="Pallen M.J."/>
        </authorList>
    </citation>
    <scope>NUCLEOTIDE SEQUENCE</scope>
    <source>
        <strain evidence="5">CHK123-3438</strain>
    </source>
</reference>
<keyword evidence="2" id="KW-0320">Glycogen biosynthesis</keyword>